<dbReference type="Proteomes" id="UP001444661">
    <property type="component" value="Unassembled WGS sequence"/>
</dbReference>
<dbReference type="SUPFAM" id="SSF56112">
    <property type="entry name" value="Protein kinase-like (PK-like)"/>
    <property type="match status" value="1"/>
</dbReference>
<evidence type="ECO:0000313" key="4">
    <source>
        <dbReference type="EMBL" id="KAK8022438.1"/>
    </source>
</evidence>
<protein>
    <submittedName>
        <fullName evidence="4">Glucan endo-alpha-glucosidase Agn1</fullName>
    </submittedName>
</protein>
<proteinExistence type="predicted"/>
<dbReference type="PROSITE" id="PS50011">
    <property type="entry name" value="PROTEIN_KINASE_DOM"/>
    <property type="match status" value="1"/>
</dbReference>
<evidence type="ECO:0000256" key="2">
    <source>
        <dbReference type="SAM" id="SignalP"/>
    </source>
</evidence>
<evidence type="ECO:0000313" key="5">
    <source>
        <dbReference type="Proteomes" id="UP001444661"/>
    </source>
</evidence>
<feature type="chain" id="PRO_5046460445" evidence="2">
    <location>
        <begin position="23"/>
        <end position="1239"/>
    </location>
</feature>
<accession>A0ABR1RX46</accession>
<dbReference type="Gene3D" id="3.20.20.80">
    <property type="entry name" value="Glycosidases"/>
    <property type="match status" value="1"/>
</dbReference>
<reference evidence="4 5" key="1">
    <citation type="submission" date="2023-01" db="EMBL/GenBank/DDBJ databases">
        <title>Analysis of 21 Apiospora genomes using comparative genomics revels a genus with tremendous synthesis potential of carbohydrate active enzymes and secondary metabolites.</title>
        <authorList>
            <person name="Sorensen T."/>
        </authorList>
    </citation>
    <scope>NUCLEOTIDE SEQUENCE [LARGE SCALE GENOMIC DNA]</scope>
    <source>
        <strain evidence="4 5">CBS 33761</strain>
    </source>
</reference>
<feature type="region of interest" description="Disordered" evidence="1">
    <location>
        <begin position="699"/>
        <end position="742"/>
    </location>
</feature>
<dbReference type="Pfam" id="PF03659">
    <property type="entry name" value="Glyco_hydro_71"/>
    <property type="match status" value="1"/>
</dbReference>
<feature type="signal peptide" evidence="2">
    <location>
        <begin position="1"/>
        <end position="22"/>
    </location>
</feature>
<feature type="region of interest" description="Disordered" evidence="1">
    <location>
        <begin position="465"/>
        <end position="511"/>
    </location>
</feature>
<organism evidence="4 5">
    <name type="scientific">Apiospora rasikravindrae</name>
    <dbReference type="NCBI Taxonomy" id="990691"/>
    <lineage>
        <taxon>Eukaryota</taxon>
        <taxon>Fungi</taxon>
        <taxon>Dikarya</taxon>
        <taxon>Ascomycota</taxon>
        <taxon>Pezizomycotina</taxon>
        <taxon>Sordariomycetes</taxon>
        <taxon>Xylariomycetidae</taxon>
        <taxon>Amphisphaeriales</taxon>
        <taxon>Apiosporaceae</taxon>
        <taxon>Apiospora</taxon>
    </lineage>
</organism>
<dbReference type="Gene3D" id="1.10.510.10">
    <property type="entry name" value="Transferase(Phosphotransferase) domain 1"/>
    <property type="match status" value="1"/>
</dbReference>
<sequence>MRGASSLSLLGGTLLLATQVASKAAIAHYMLGKVKEEHVKTDLRKAKAAGFDAFAMNVGCVEPDWVDEVLGFMFNNAAAAGMGVYLNMDLYASGDACWNGASCCDYANDYTGIWNKYKNSNGWFKIDGKNVVSTFSAANWSRKEFNAWRSKWDEGNLFFMPDFDNTTGYWEGAEGWWEHWGETVDGIASWESSWPEYAGHGGAFPGDVGPDLKPFHAARYHGVEYMIPISPLQYKAAYKTNLYRLGDMNLPVRMENILAMNPRPNYVQFQTWNDGPESHYIGDIWPEQNHDYQPWKYMNPDRYDHSGWQPLVRSFNNAFRKEGSTAASMDTADGKIAEGAIWYQSFPRAADCNGPDGMYSEEPINYKAGVEGVYFAVVMKQGLAPGHTLKVWSGNTETPAIYSLKAGLNYGSAEVLNRGAQYLEILDPSGKRVASAAGGMCVAASCPRGIRVRNYHVVGIEEGDRGATCTPWPREQDEPDPDPDAVPPPRHSSTTVQMPPPEETSGRTVKGENSNKMTCVIYKDFPDRTDDCEIPCKSAREKAKAEHRTTSYGCVGFWPDSKKPIPWVRANSFDPWIALGNCTCDDPILNLVGDTFMEALPVIAEVGCYVIMSSFKLVLDIALNAVPEGKALTRPMAMLTDAAKLSSYVYDASQGPDEAFGQWLNPCGDNDLVPDEIKKVFDTLNMVADAATGFKVPSKIGKGSGKRGDEGNRGAGKAKPTTTKRPTPTCKLQPANVGRQGSAVVTSRECNKGTTTTHAYTITSLAYAATAKPTLVAATCSDKWSQACQHYSSAISVHPEWKTLSCGPKMATATQPDLKAAATDAWARQHGGAGWQNAGYRAENLCDRAEYPPTYLLNGVGQTDSNQCGVGPNQLVRWLPRDQNRGAAHMWSNICFDTPLGALSDAEMYEAAKNKNFGAKTKVRAPTKTEYTVGVTVAHIPQFTISSWQHKTKKDDGLWDNPCWPKEITPNDPGFALLRSDPWYARNGKKPAYDYTQPYAPGTNGPANGPAPVQRRDWMAVEGNDPFRNGTSPFAKRDYEGNGPGIESQLYLTDDPELKELQEFTVGDRVGGGADGSVYKIVFSDEEEKAYALAPWKCGAWVVKKEYDNFNICDKEYKVYAALEGHDIAPRFGASAMDPESQERVGLILEHVATRKLDPGSREDARGAMAALRRMHALGWVHKDIHIEGNVLVRAADGKVFLIDFTHAEQTSSVSGRDADIQSLKGLFRGVEWYGDSVV</sequence>
<keyword evidence="5" id="KW-1185">Reference proteome</keyword>
<dbReference type="InterPro" id="IPR011009">
    <property type="entry name" value="Kinase-like_dom_sf"/>
</dbReference>
<dbReference type="InterPro" id="IPR005197">
    <property type="entry name" value="Glyco_hydro_71"/>
</dbReference>
<evidence type="ECO:0000259" key="3">
    <source>
        <dbReference type="PROSITE" id="PS50011"/>
    </source>
</evidence>
<feature type="compositionally biased region" description="Low complexity" evidence="1">
    <location>
        <begin position="715"/>
        <end position="729"/>
    </location>
</feature>
<feature type="domain" description="Protein kinase" evidence="3">
    <location>
        <begin position="1064"/>
        <end position="1239"/>
    </location>
</feature>
<comment type="caution">
    <text evidence="4">The sequence shown here is derived from an EMBL/GenBank/DDBJ whole genome shotgun (WGS) entry which is preliminary data.</text>
</comment>
<dbReference type="InterPro" id="IPR000719">
    <property type="entry name" value="Prot_kinase_dom"/>
</dbReference>
<evidence type="ECO:0000256" key="1">
    <source>
        <dbReference type="SAM" id="MobiDB-lite"/>
    </source>
</evidence>
<gene>
    <name evidence="4" type="ORF">PG993_013205</name>
</gene>
<dbReference type="EMBL" id="JAQQWK010000012">
    <property type="protein sequence ID" value="KAK8022438.1"/>
    <property type="molecule type" value="Genomic_DNA"/>
</dbReference>
<dbReference type="CDD" id="cd11577">
    <property type="entry name" value="GH71"/>
    <property type="match status" value="1"/>
</dbReference>
<name>A0ABR1RX46_9PEZI</name>
<keyword evidence="2" id="KW-0732">Signal</keyword>